<evidence type="ECO:0000313" key="4">
    <source>
        <dbReference type="Proteomes" id="UP000820669"/>
    </source>
</evidence>
<reference evidence="3 4" key="1">
    <citation type="submission" date="2020-04" db="EMBL/GenBank/DDBJ databases">
        <authorList>
            <person name="Klaysubun C."/>
            <person name="Duangmal K."/>
            <person name="Lipun K."/>
        </authorList>
    </citation>
    <scope>NUCLEOTIDE SEQUENCE [LARGE SCALE GENOMIC DNA]</scope>
    <source>
        <strain evidence="3 4">K10HN5</strain>
    </source>
</reference>
<dbReference type="Pfam" id="PF12146">
    <property type="entry name" value="Hydrolase_4"/>
    <property type="match status" value="1"/>
</dbReference>
<sequence>MAHRSRATRSEFPRGSVKNNGGDDRSHVRRGTAHADDQPRRRPAGRRPAAPRPRRTADRAGVHGFTHHTGRRDTRRVLSLLARHADVVAVDLRGHGRSGGRSTVGDAEVLDLAAAVEWARRQGYREVVTIGFSLSAAVAVCHAAGVRGTGDTAPDAVIAVSGPARWFSRETAPMRRVHWLLEQPHGRLTARLLGVRLDGPWGRVPLSPVEVVGTVAPIPLLLVHGDADPYFAPAHAHALHRATGGHAELWLEAGMGHGESGTGADLTDRLARWAIGTVGGGPRTGAADPHTVPPAGAPGGASTVVSSRSPGSEVA</sequence>
<protein>
    <submittedName>
        <fullName evidence="3">Alpha/beta hydrolase</fullName>
    </submittedName>
</protein>
<gene>
    <name evidence="3" type="ORF">HF526_15185</name>
</gene>
<keyword evidence="4" id="KW-1185">Reference proteome</keyword>
<feature type="domain" description="Serine aminopeptidase S33" evidence="2">
    <location>
        <begin position="62"/>
        <end position="188"/>
    </location>
</feature>
<dbReference type="InterPro" id="IPR022742">
    <property type="entry name" value="Hydrolase_4"/>
</dbReference>
<name>A0ABX1SCK9_9PSEU</name>
<evidence type="ECO:0000313" key="3">
    <source>
        <dbReference type="EMBL" id="NMH98639.1"/>
    </source>
</evidence>
<feature type="compositionally biased region" description="Polar residues" evidence="1">
    <location>
        <begin position="303"/>
        <end position="315"/>
    </location>
</feature>
<dbReference type="InterPro" id="IPR029058">
    <property type="entry name" value="AB_hydrolase_fold"/>
</dbReference>
<evidence type="ECO:0000256" key="1">
    <source>
        <dbReference type="SAM" id="MobiDB-lite"/>
    </source>
</evidence>
<dbReference type="SUPFAM" id="SSF53474">
    <property type="entry name" value="alpha/beta-Hydrolases"/>
    <property type="match status" value="1"/>
</dbReference>
<comment type="caution">
    <text evidence="3">The sequence shown here is derived from an EMBL/GenBank/DDBJ whole genome shotgun (WGS) entry which is preliminary data.</text>
</comment>
<dbReference type="GO" id="GO:0016787">
    <property type="term" value="F:hydrolase activity"/>
    <property type="evidence" value="ECO:0007669"/>
    <property type="project" value="UniProtKB-KW"/>
</dbReference>
<accession>A0ABX1SCK9</accession>
<keyword evidence="3" id="KW-0378">Hydrolase</keyword>
<dbReference type="Proteomes" id="UP000820669">
    <property type="component" value="Unassembled WGS sequence"/>
</dbReference>
<dbReference type="EMBL" id="JAAXLA010000025">
    <property type="protein sequence ID" value="NMH98639.1"/>
    <property type="molecule type" value="Genomic_DNA"/>
</dbReference>
<feature type="region of interest" description="Disordered" evidence="1">
    <location>
        <begin position="1"/>
        <end position="72"/>
    </location>
</feature>
<evidence type="ECO:0000259" key="2">
    <source>
        <dbReference type="Pfam" id="PF12146"/>
    </source>
</evidence>
<dbReference type="Gene3D" id="3.40.50.1820">
    <property type="entry name" value="alpha/beta hydrolase"/>
    <property type="match status" value="1"/>
</dbReference>
<organism evidence="3 4">
    <name type="scientific">Pseudonocardia acidicola</name>
    <dbReference type="NCBI Taxonomy" id="2724939"/>
    <lineage>
        <taxon>Bacteria</taxon>
        <taxon>Bacillati</taxon>
        <taxon>Actinomycetota</taxon>
        <taxon>Actinomycetes</taxon>
        <taxon>Pseudonocardiales</taxon>
        <taxon>Pseudonocardiaceae</taxon>
        <taxon>Pseudonocardia</taxon>
    </lineage>
</organism>
<proteinExistence type="predicted"/>
<feature type="region of interest" description="Disordered" evidence="1">
    <location>
        <begin position="280"/>
        <end position="315"/>
    </location>
</feature>